<accession>A0A383BM61</accession>
<reference evidence="1" key="1">
    <citation type="submission" date="2018-05" db="EMBL/GenBank/DDBJ databases">
        <authorList>
            <person name="Lanie J.A."/>
            <person name="Ng W.-L."/>
            <person name="Kazmierczak K.M."/>
            <person name="Andrzejewski T.M."/>
            <person name="Davidsen T.M."/>
            <person name="Wayne K.J."/>
            <person name="Tettelin H."/>
            <person name="Glass J.I."/>
            <person name="Rusch D."/>
            <person name="Podicherti R."/>
            <person name="Tsui H.-C.T."/>
            <person name="Winkler M.E."/>
        </authorList>
    </citation>
    <scope>NUCLEOTIDE SEQUENCE</scope>
</reference>
<gene>
    <name evidence="1" type="ORF">METZ01_LOCUS473856</name>
</gene>
<organism evidence="1">
    <name type="scientific">marine metagenome</name>
    <dbReference type="NCBI Taxonomy" id="408172"/>
    <lineage>
        <taxon>unclassified sequences</taxon>
        <taxon>metagenomes</taxon>
        <taxon>ecological metagenomes</taxon>
    </lineage>
</organism>
<proteinExistence type="predicted"/>
<name>A0A383BM61_9ZZZZ</name>
<evidence type="ECO:0008006" key="2">
    <source>
        <dbReference type="Google" id="ProtNLM"/>
    </source>
</evidence>
<sequence length="108" mass="11912">MEKGGDTHDFKDIVDGVQSGHMQLWFGANGCAVTEIIVYPNKKVLHIFLAGGDKGHGIEQLTDMNDDAIAWGKAQGCDGMSISGRKGWQRVLESEGWKQQFTTLVKEF</sequence>
<protein>
    <recommendedName>
        <fullName evidence="2">N-acetyltransferase domain-containing protein</fullName>
    </recommendedName>
</protein>
<dbReference type="AlphaFoldDB" id="A0A383BM61"/>
<dbReference type="EMBL" id="UINC01201595">
    <property type="protein sequence ID" value="SVE21002.1"/>
    <property type="molecule type" value="Genomic_DNA"/>
</dbReference>
<evidence type="ECO:0000313" key="1">
    <source>
        <dbReference type="EMBL" id="SVE21002.1"/>
    </source>
</evidence>